<gene>
    <name evidence="1" type="ORF">OEA66_17390</name>
</gene>
<organism evidence="1 2">
    <name type="scientific">Chryseobacterium luquanense</name>
    <dbReference type="NCBI Taxonomy" id="2983766"/>
    <lineage>
        <taxon>Bacteria</taxon>
        <taxon>Pseudomonadati</taxon>
        <taxon>Bacteroidota</taxon>
        <taxon>Flavobacteriia</taxon>
        <taxon>Flavobacteriales</taxon>
        <taxon>Weeksellaceae</taxon>
        <taxon>Chryseobacterium group</taxon>
        <taxon>Chryseobacterium</taxon>
    </lineage>
</organism>
<dbReference type="EMBL" id="JAOVZV010000021">
    <property type="protein sequence ID" value="MCX8534125.1"/>
    <property type="molecule type" value="Genomic_DNA"/>
</dbReference>
<accession>A0ABT3Y7I1</accession>
<dbReference type="RefSeq" id="WP_267282579.1">
    <property type="nucleotide sequence ID" value="NZ_JAOVZV010000021.1"/>
</dbReference>
<name>A0ABT3Y7I1_9FLAO</name>
<protein>
    <submittedName>
        <fullName evidence="1">Uncharacterized protein</fullName>
    </submittedName>
</protein>
<reference evidence="1" key="1">
    <citation type="submission" date="2022-10" db="EMBL/GenBank/DDBJ databases">
        <title>Chryseobacterium sp. nov., a novel bacterial species.</title>
        <authorList>
            <person name="Cao Y."/>
        </authorList>
    </citation>
    <scope>NUCLEOTIDE SEQUENCE</scope>
    <source>
        <strain evidence="1">KC 927</strain>
    </source>
</reference>
<keyword evidence="2" id="KW-1185">Reference proteome</keyword>
<proteinExistence type="predicted"/>
<comment type="caution">
    <text evidence="1">The sequence shown here is derived from an EMBL/GenBank/DDBJ whole genome shotgun (WGS) entry which is preliminary data.</text>
</comment>
<dbReference type="Proteomes" id="UP001070176">
    <property type="component" value="Unassembled WGS sequence"/>
</dbReference>
<evidence type="ECO:0000313" key="2">
    <source>
        <dbReference type="Proteomes" id="UP001070176"/>
    </source>
</evidence>
<sequence length="126" mass="15135">MDFSNIYFKDNYLVIEDSIMLGKIDINSFDDIIISHEFPRLTFKFNMFFTKPVIYEPKKGFINKIVCIIFNYNNNPREIKRSYYYVNAEKLLSMIEKCLPDADIPDLKNSIYWKTTDKKMIFDNVR</sequence>
<evidence type="ECO:0000313" key="1">
    <source>
        <dbReference type="EMBL" id="MCX8534125.1"/>
    </source>
</evidence>